<dbReference type="InterPro" id="IPR013785">
    <property type="entry name" value="Aldolase_TIM"/>
</dbReference>
<evidence type="ECO:0000256" key="6">
    <source>
        <dbReference type="ARBA" id="ARBA00023014"/>
    </source>
</evidence>
<dbReference type="PIRSF" id="PIRSF037420">
    <property type="entry name" value="PQQ_syn_pqqE"/>
    <property type="match status" value="1"/>
</dbReference>
<dbReference type="GO" id="GO:0046872">
    <property type="term" value="F:metal ion binding"/>
    <property type="evidence" value="ECO:0007669"/>
    <property type="project" value="UniProtKB-KW"/>
</dbReference>
<dbReference type="PROSITE" id="PS51918">
    <property type="entry name" value="RADICAL_SAM"/>
    <property type="match status" value="1"/>
</dbReference>
<evidence type="ECO:0000256" key="5">
    <source>
        <dbReference type="ARBA" id="ARBA00023004"/>
    </source>
</evidence>
<dbReference type="SFLD" id="SFLDG01067">
    <property type="entry name" value="SPASM/twitch_domain_containing"/>
    <property type="match status" value="1"/>
</dbReference>
<keyword evidence="5" id="KW-0408">Iron</keyword>
<protein>
    <submittedName>
        <fullName evidence="8">Radical SAM protein</fullName>
    </submittedName>
</protein>
<dbReference type="EMBL" id="BMIR01000010">
    <property type="protein sequence ID" value="GGE43884.1"/>
    <property type="molecule type" value="Genomic_DNA"/>
</dbReference>
<dbReference type="Pfam" id="PF04055">
    <property type="entry name" value="Radical_SAM"/>
    <property type="match status" value="1"/>
</dbReference>
<dbReference type="NCBIfam" id="TIGR04053">
    <property type="entry name" value="TIGR04053 family radical SAM/SPASM domain-containing protein"/>
    <property type="match status" value="1"/>
</dbReference>
<proteinExistence type="predicted"/>
<dbReference type="PANTHER" id="PTHR11228">
    <property type="entry name" value="RADICAL SAM DOMAIN PROTEIN"/>
    <property type="match status" value="1"/>
</dbReference>
<organism evidence="8 9">
    <name type="scientific">Pullulanibacillus camelliae</name>
    <dbReference type="NCBI Taxonomy" id="1707096"/>
    <lineage>
        <taxon>Bacteria</taxon>
        <taxon>Bacillati</taxon>
        <taxon>Bacillota</taxon>
        <taxon>Bacilli</taxon>
        <taxon>Bacillales</taxon>
        <taxon>Sporolactobacillaceae</taxon>
        <taxon>Pullulanibacillus</taxon>
    </lineage>
</organism>
<dbReference type="Proteomes" id="UP000628775">
    <property type="component" value="Unassembled WGS sequence"/>
</dbReference>
<dbReference type="GO" id="GO:0003824">
    <property type="term" value="F:catalytic activity"/>
    <property type="evidence" value="ECO:0007669"/>
    <property type="project" value="InterPro"/>
</dbReference>
<keyword evidence="3" id="KW-0949">S-adenosyl-L-methionine</keyword>
<dbReference type="PANTHER" id="PTHR11228:SF34">
    <property type="entry name" value="TUNGSTEN-CONTAINING ALDEHYDE FERREDOXIN OXIDOREDUCTASE COFACTOR MODIFYING PROTEIN"/>
    <property type="match status" value="1"/>
</dbReference>
<keyword evidence="6" id="KW-0411">Iron-sulfur</keyword>
<dbReference type="InterPro" id="IPR050377">
    <property type="entry name" value="Radical_SAM_PqqE_MftC-like"/>
</dbReference>
<keyword evidence="4" id="KW-0479">Metal-binding</keyword>
<comment type="caution">
    <text evidence="8">The sequence shown here is derived from an EMBL/GenBank/DDBJ whole genome shotgun (WGS) entry which is preliminary data.</text>
</comment>
<evidence type="ECO:0000313" key="8">
    <source>
        <dbReference type="EMBL" id="GGE43884.1"/>
    </source>
</evidence>
<reference evidence="8" key="2">
    <citation type="submission" date="2020-09" db="EMBL/GenBank/DDBJ databases">
        <authorList>
            <person name="Sun Q."/>
            <person name="Zhou Y."/>
        </authorList>
    </citation>
    <scope>NUCLEOTIDE SEQUENCE</scope>
    <source>
        <strain evidence="8">CGMCC 1.15371</strain>
    </source>
</reference>
<evidence type="ECO:0000256" key="2">
    <source>
        <dbReference type="ARBA" id="ARBA00022485"/>
    </source>
</evidence>
<dbReference type="Gene3D" id="3.20.20.70">
    <property type="entry name" value="Aldolase class I"/>
    <property type="match status" value="1"/>
</dbReference>
<dbReference type="InterPro" id="IPR007197">
    <property type="entry name" value="rSAM"/>
</dbReference>
<dbReference type="InterPro" id="IPR006638">
    <property type="entry name" value="Elp3/MiaA/NifB-like_rSAM"/>
</dbReference>
<dbReference type="SFLD" id="SFLDG01386">
    <property type="entry name" value="main_SPASM_domain-containing"/>
    <property type="match status" value="1"/>
</dbReference>
<evidence type="ECO:0000256" key="3">
    <source>
        <dbReference type="ARBA" id="ARBA00022691"/>
    </source>
</evidence>
<dbReference type="InterPro" id="IPR058240">
    <property type="entry name" value="rSAM_sf"/>
</dbReference>
<dbReference type="GO" id="GO:0051539">
    <property type="term" value="F:4 iron, 4 sulfur cluster binding"/>
    <property type="evidence" value="ECO:0007669"/>
    <property type="project" value="UniProtKB-KW"/>
</dbReference>
<keyword evidence="2" id="KW-0004">4Fe-4S</keyword>
<dbReference type="AlphaFoldDB" id="A0A8J2YHT1"/>
<dbReference type="InterPro" id="IPR017200">
    <property type="entry name" value="PqqE-like"/>
</dbReference>
<gene>
    <name evidence="8" type="ORF">GCM10011391_23390</name>
</gene>
<evidence type="ECO:0000259" key="7">
    <source>
        <dbReference type="PROSITE" id="PS51918"/>
    </source>
</evidence>
<comment type="cofactor">
    <cofactor evidence="1">
        <name>[4Fe-4S] cluster</name>
        <dbReference type="ChEBI" id="CHEBI:49883"/>
    </cofactor>
</comment>
<dbReference type="CDD" id="cd01335">
    <property type="entry name" value="Radical_SAM"/>
    <property type="match status" value="1"/>
</dbReference>
<dbReference type="SFLD" id="SFLDS00029">
    <property type="entry name" value="Radical_SAM"/>
    <property type="match status" value="1"/>
</dbReference>
<feature type="domain" description="Radical SAM core" evidence="7">
    <location>
        <begin position="8"/>
        <end position="227"/>
    </location>
</feature>
<dbReference type="InterPro" id="IPR023885">
    <property type="entry name" value="4Fe4S-binding_SPASM_dom"/>
</dbReference>
<dbReference type="RefSeq" id="WP_229672552.1">
    <property type="nucleotide sequence ID" value="NZ_BMIR01000010.1"/>
</dbReference>
<dbReference type="SMART" id="SM00729">
    <property type="entry name" value="Elp3"/>
    <property type="match status" value="1"/>
</dbReference>
<dbReference type="CDD" id="cd21123">
    <property type="entry name" value="SPASM_MftC-like"/>
    <property type="match status" value="1"/>
</dbReference>
<evidence type="ECO:0000256" key="1">
    <source>
        <dbReference type="ARBA" id="ARBA00001966"/>
    </source>
</evidence>
<name>A0A8J2YHT1_9BACL</name>
<evidence type="ECO:0000313" key="9">
    <source>
        <dbReference type="Proteomes" id="UP000628775"/>
    </source>
</evidence>
<evidence type="ECO:0000256" key="4">
    <source>
        <dbReference type="ARBA" id="ARBA00022723"/>
    </source>
</evidence>
<dbReference type="NCBIfam" id="TIGR04085">
    <property type="entry name" value="rSAM_more_4Fe4S"/>
    <property type="match status" value="1"/>
</dbReference>
<accession>A0A8J2YHT1</accession>
<keyword evidence="9" id="KW-1185">Reference proteome</keyword>
<reference evidence="8" key="1">
    <citation type="journal article" date="2014" name="Int. J. Syst. Evol. Microbiol.">
        <title>Complete genome sequence of Corynebacterium casei LMG S-19264T (=DSM 44701T), isolated from a smear-ripened cheese.</title>
        <authorList>
            <consortium name="US DOE Joint Genome Institute (JGI-PGF)"/>
            <person name="Walter F."/>
            <person name="Albersmeier A."/>
            <person name="Kalinowski J."/>
            <person name="Ruckert C."/>
        </authorList>
    </citation>
    <scope>NUCLEOTIDE SEQUENCE</scope>
    <source>
        <strain evidence="8">CGMCC 1.15371</strain>
    </source>
</reference>
<sequence>MRNHVDFNQDPFIVIWELTRACLLRCLHCRADAQYYRHSQELNFQEGKALIDQIHEMNNPILVFTGGDPLMREDLFDLIQYAVDKGVRVSMTPSATPKVTKEAIAKAKGHGLARWAFSIDGPNKEIHDYFRGTDGSFDLTINAIRYLHELDLPVQINTVISKNNSDYIKEMADLVASLNAVLWSVFFLVPTGRGERLTPISPEEHEGVLHQLYDIKKEKSFDIKTTEAQHFRRVIIQRNKEERRNESLFQTERTAKVDVLGRAPRGVNSGKGFLFISHIGDVYPSGFLPIKCGNVRERSLADIYRNHHVFQELRNANLYKGKCGACEYRHICGGSRARAYAVTGDYLESEPYCTYIPNGYQHD</sequence>
<dbReference type="SUPFAM" id="SSF102114">
    <property type="entry name" value="Radical SAM enzymes"/>
    <property type="match status" value="1"/>
</dbReference>
<dbReference type="Pfam" id="PF13186">
    <property type="entry name" value="SPASM"/>
    <property type="match status" value="1"/>
</dbReference>